<evidence type="ECO:0000313" key="2">
    <source>
        <dbReference type="EMBL" id="MBE9610819.1"/>
    </source>
</evidence>
<comment type="caution">
    <text evidence="2">The sequence shown here is derived from an EMBL/GenBank/DDBJ whole genome shotgun (WGS) entry which is preliminary data.</text>
</comment>
<dbReference type="GO" id="GO:0030488">
    <property type="term" value="P:tRNA methylation"/>
    <property type="evidence" value="ECO:0007669"/>
    <property type="project" value="TreeGrafter"/>
</dbReference>
<name>A0A8J7KC14_9NEIS</name>
<dbReference type="GO" id="GO:0005525">
    <property type="term" value="F:GTP binding"/>
    <property type="evidence" value="ECO:0007669"/>
    <property type="project" value="InterPro"/>
</dbReference>
<dbReference type="PANTHER" id="PTHR42714">
    <property type="entry name" value="TRNA MODIFICATION GTPASE GTPBP3"/>
    <property type="match status" value="1"/>
</dbReference>
<proteinExistence type="predicted"/>
<evidence type="ECO:0000259" key="1">
    <source>
        <dbReference type="Pfam" id="PF01926"/>
    </source>
</evidence>
<accession>A0A8J7KC14</accession>
<gene>
    <name evidence="2" type="ORF">INR99_15880</name>
</gene>
<reference evidence="2 3" key="1">
    <citation type="submission" date="2020-10" db="EMBL/GenBank/DDBJ databases">
        <title>The genome sequence of Chitinilyticum litopenaei 4Y14.</title>
        <authorList>
            <person name="Liu Y."/>
        </authorList>
    </citation>
    <scope>NUCLEOTIDE SEQUENCE [LARGE SCALE GENOMIC DNA]</scope>
    <source>
        <strain evidence="2 3">4Y14</strain>
    </source>
</reference>
<organism evidence="2 3">
    <name type="scientific">Chitinilyticum piscinae</name>
    <dbReference type="NCBI Taxonomy" id="2866724"/>
    <lineage>
        <taxon>Bacteria</taxon>
        <taxon>Pseudomonadati</taxon>
        <taxon>Pseudomonadota</taxon>
        <taxon>Betaproteobacteria</taxon>
        <taxon>Neisseriales</taxon>
        <taxon>Chitinibacteraceae</taxon>
        <taxon>Chitinilyticum</taxon>
    </lineage>
</organism>
<dbReference type="SUPFAM" id="SSF52540">
    <property type="entry name" value="P-loop containing nucleoside triphosphate hydrolases"/>
    <property type="match status" value="1"/>
</dbReference>
<dbReference type="Gene3D" id="3.40.50.300">
    <property type="entry name" value="P-loop containing nucleotide triphosphate hydrolases"/>
    <property type="match status" value="1"/>
</dbReference>
<dbReference type="EMBL" id="JADFUA010000014">
    <property type="protein sequence ID" value="MBE9610819.1"/>
    <property type="molecule type" value="Genomic_DNA"/>
</dbReference>
<dbReference type="InterPro" id="IPR006073">
    <property type="entry name" value="GTP-bd"/>
</dbReference>
<dbReference type="PANTHER" id="PTHR42714:SF2">
    <property type="entry name" value="TRNA MODIFICATION GTPASE GTPBP3, MITOCHONDRIAL"/>
    <property type="match status" value="1"/>
</dbReference>
<dbReference type="AlphaFoldDB" id="A0A8J7KC14"/>
<keyword evidence="3" id="KW-1185">Reference proteome</keyword>
<dbReference type="RefSeq" id="WP_194117367.1">
    <property type="nucleotide sequence ID" value="NZ_JADFUA010000014.1"/>
</dbReference>
<dbReference type="GO" id="GO:0002098">
    <property type="term" value="P:tRNA wobble uridine modification"/>
    <property type="evidence" value="ECO:0007669"/>
    <property type="project" value="TreeGrafter"/>
</dbReference>
<feature type="domain" description="G" evidence="1">
    <location>
        <begin position="51"/>
        <end position="145"/>
    </location>
</feature>
<protein>
    <submittedName>
        <fullName evidence="2">50S ribosome-binding GTPase</fullName>
    </submittedName>
</protein>
<dbReference type="GO" id="GO:0005737">
    <property type="term" value="C:cytoplasm"/>
    <property type="evidence" value="ECO:0007669"/>
    <property type="project" value="TreeGrafter"/>
</dbReference>
<dbReference type="Proteomes" id="UP000604481">
    <property type="component" value="Unassembled WGS sequence"/>
</dbReference>
<dbReference type="Pfam" id="PF01926">
    <property type="entry name" value="MMR_HSR1"/>
    <property type="match status" value="1"/>
</dbReference>
<dbReference type="InterPro" id="IPR027417">
    <property type="entry name" value="P-loop_NTPase"/>
</dbReference>
<evidence type="ECO:0000313" key="3">
    <source>
        <dbReference type="Proteomes" id="UP000604481"/>
    </source>
</evidence>
<sequence length="333" mass="36754">MKNETQTIAQAQNDIFSILEHDILSSNAPESEKVKMLRNLQHLKAQKLNLLITGATGVGKSSTINALFDTEVARVGTSPEPETMDIAKYELGNLVIWDSPGLGDGKEADNRHAKGIISKLNELDQNGQPLIDVVLVLLDAGSRDMGTAFQLINEIVIPNLGNQTDRLIVALNQADMAMRGRHWDFEANRPQPPLSTFLDEKVTSVARRIKESTGVSVEPMYFSAGYKEGYECQHPYNLAKLLYFIVRNAPAEKRIVLVDTTNKQQEMWEDNDELEDYIEETRKTMWQSVTECASKGVDIGGNIGGFFGETGRTIGKAIGGAVGAVVGFFSSFW</sequence>